<evidence type="ECO:0000313" key="3">
    <source>
        <dbReference type="EMBL" id="SCV02628.1"/>
    </source>
</evidence>
<feature type="compositionally biased region" description="Acidic residues" evidence="2">
    <location>
        <begin position="282"/>
        <end position="295"/>
    </location>
</feature>
<feature type="compositionally biased region" description="Basic and acidic residues" evidence="2">
    <location>
        <begin position="298"/>
        <end position="308"/>
    </location>
</feature>
<gene>
    <name evidence="3" type="ORF">LAMI_0H01310G</name>
</gene>
<name>A0A1G4KDU9_9SACH</name>
<keyword evidence="4" id="KW-1185">Reference proteome</keyword>
<reference evidence="4" key="1">
    <citation type="submission" date="2016-03" db="EMBL/GenBank/DDBJ databases">
        <authorList>
            <person name="Devillers H."/>
        </authorList>
    </citation>
    <scope>NUCLEOTIDE SEQUENCE [LARGE SCALE GENOMIC DNA]</scope>
</reference>
<evidence type="ECO:0000256" key="1">
    <source>
        <dbReference type="SAM" id="Coils"/>
    </source>
</evidence>
<proteinExistence type="predicted"/>
<evidence type="ECO:0000313" key="4">
    <source>
        <dbReference type="Proteomes" id="UP000191024"/>
    </source>
</evidence>
<feature type="coiled-coil region" evidence="1">
    <location>
        <begin position="191"/>
        <end position="218"/>
    </location>
</feature>
<dbReference type="Proteomes" id="UP000191024">
    <property type="component" value="Chromosome H"/>
</dbReference>
<evidence type="ECO:0000256" key="2">
    <source>
        <dbReference type="SAM" id="MobiDB-lite"/>
    </source>
</evidence>
<dbReference type="STRING" id="1230905.A0A1G4KDU9"/>
<feature type="region of interest" description="Disordered" evidence="2">
    <location>
        <begin position="240"/>
        <end position="308"/>
    </location>
</feature>
<feature type="compositionally biased region" description="Acidic residues" evidence="2">
    <location>
        <begin position="250"/>
        <end position="260"/>
    </location>
</feature>
<dbReference type="AlphaFoldDB" id="A0A1G4KDU9"/>
<dbReference type="OrthoDB" id="4035165at2759"/>
<dbReference type="EMBL" id="LT598468">
    <property type="protein sequence ID" value="SCV02628.1"/>
    <property type="molecule type" value="Genomic_DNA"/>
</dbReference>
<keyword evidence="1" id="KW-0175">Coiled coil</keyword>
<organism evidence="3 4">
    <name type="scientific">Lachancea mirantina</name>
    <dbReference type="NCBI Taxonomy" id="1230905"/>
    <lineage>
        <taxon>Eukaryota</taxon>
        <taxon>Fungi</taxon>
        <taxon>Dikarya</taxon>
        <taxon>Ascomycota</taxon>
        <taxon>Saccharomycotina</taxon>
        <taxon>Saccharomycetes</taxon>
        <taxon>Saccharomycetales</taxon>
        <taxon>Saccharomycetaceae</taxon>
        <taxon>Lachancea</taxon>
    </lineage>
</organism>
<accession>A0A1G4KDU9</accession>
<protein>
    <submittedName>
        <fullName evidence="3">LAMI_0H01310g1_1</fullName>
    </submittedName>
</protein>
<sequence>MISAEENARVDKRLQVYSPETQLNNYINTAQEVGSLCYAILMGQGLEAQSLSQDNVEKLKRSLSLKKVEAKLYADAEYQKIRAEDEASNKNIERIKAAMKETLPRIKKLKEEFNQRNKVLRAYNSDIDMVNDRLKEMHKGKSRLTASREKWEQKLGTETVAKLIASKILVVRFGKANTEELSVYSDFSQDTMELRKQNSMMKGDIQRLKEELDSYKSKWLHDVGLVDKIRDVLRDEIDRRQLPTSSSTQDVDEMDVDENNPGDQTREASVDTGDSYYSSGIEIDESVSGGDEDSVDNTIDKEAPSPSI</sequence>